<dbReference type="GO" id="GO:0003677">
    <property type="term" value="F:DNA binding"/>
    <property type="evidence" value="ECO:0007669"/>
    <property type="project" value="UniProtKB-KW"/>
</dbReference>
<feature type="domain" description="HTH lysR-type" evidence="5">
    <location>
        <begin position="21"/>
        <end position="78"/>
    </location>
</feature>
<accession>A0A853DEL9</accession>
<dbReference type="Gene3D" id="1.10.10.10">
    <property type="entry name" value="Winged helix-like DNA-binding domain superfamily/Winged helix DNA-binding domain"/>
    <property type="match status" value="1"/>
</dbReference>
<name>A0A853DEL9_9MICO</name>
<dbReference type="InterPro" id="IPR036390">
    <property type="entry name" value="WH_DNA-bd_sf"/>
</dbReference>
<evidence type="ECO:0000256" key="3">
    <source>
        <dbReference type="ARBA" id="ARBA00023125"/>
    </source>
</evidence>
<comment type="caution">
    <text evidence="6">The sequence shown here is derived from an EMBL/GenBank/DDBJ whole genome shotgun (WGS) entry which is preliminary data.</text>
</comment>
<keyword evidence="7" id="KW-1185">Reference proteome</keyword>
<keyword evidence="2" id="KW-0805">Transcription regulation</keyword>
<protein>
    <submittedName>
        <fullName evidence="6">DNA-binding transcriptional LysR family regulator</fullName>
    </submittedName>
</protein>
<dbReference type="AlphaFoldDB" id="A0A853DEL9"/>
<gene>
    <name evidence="6" type="ORF">HNR15_002969</name>
</gene>
<evidence type="ECO:0000256" key="1">
    <source>
        <dbReference type="ARBA" id="ARBA00009437"/>
    </source>
</evidence>
<dbReference type="PRINTS" id="PR00039">
    <property type="entry name" value="HTHLYSR"/>
</dbReference>
<evidence type="ECO:0000313" key="6">
    <source>
        <dbReference type="EMBL" id="NYJ76006.1"/>
    </source>
</evidence>
<sequence>MVQRICSALLAWQDRLVMETVTLLGLRILRQVAVTGSFAAAAVELGYTQSAVSRQMAALESAVGEQLFERGRRGVTLTPAAQIVLSGAGRALAELETTGQQLAGLRDRVGGRLVIGAFPTACSVLVPRAVAALRDGHPALTVIIDEAPTPVLLRRMSAGRLDVALVALNDESTDRDLKDLARFPLPIVGMHVAVPAEHPLARRPTVRPEDLLDEPWIVGVGGSGDPQFGPWPGIANPRIAFSVRHWTTRLGLVAAGLGISVLPGTMAVAVPPGVRAIEVDDPSHAERSSVLLARNDAGPRTRLAVRALLAQATALRAELVH</sequence>
<evidence type="ECO:0000256" key="2">
    <source>
        <dbReference type="ARBA" id="ARBA00023015"/>
    </source>
</evidence>
<proteinExistence type="inferred from homology"/>
<dbReference type="PROSITE" id="PS50931">
    <property type="entry name" value="HTH_LYSR"/>
    <property type="match status" value="1"/>
</dbReference>
<dbReference type="SUPFAM" id="SSF53850">
    <property type="entry name" value="Periplasmic binding protein-like II"/>
    <property type="match status" value="1"/>
</dbReference>
<comment type="similarity">
    <text evidence="1">Belongs to the LysR transcriptional regulatory family.</text>
</comment>
<dbReference type="InterPro" id="IPR000847">
    <property type="entry name" value="LysR_HTH_N"/>
</dbReference>
<dbReference type="PANTHER" id="PTHR30346">
    <property type="entry name" value="TRANSCRIPTIONAL DUAL REGULATOR HCAR-RELATED"/>
    <property type="match status" value="1"/>
</dbReference>
<organism evidence="6 7">
    <name type="scientific">Allobranchiibius huperziae</name>
    <dbReference type="NCBI Taxonomy" id="1874116"/>
    <lineage>
        <taxon>Bacteria</taxon>
        <taxon>Bacillati</taxon>
        <taxon>Actinomycetota</taxon>
        <taxon>Actinomycetes</taxon>
        <taxon>Micrococcales</taxon>
        <taxon>Dermacoccaceae</taxon>
        <taxon>Allobranchiibius</taxon>
    </lineage>
</organism>
<dbReference type="Proteomes" id="UP000571817">
    <property type="component" value="Unassembled WGS sequence"/>
</dbReference>
<evidence type="ECO:0000259" key="5">
    <source>
        <dbReference type="PROSITE" id="PS50931"/>
    </source>
</evidence>
<evidence type="ECO:0000256" key="4">
    <source>
        <dbReference type="ARBA" id="ARBA00023163"/>
    </source>
</evidence>
<keyword evidence="3 6" id="KW-0238">DNA-binding</keyword>
<dbReference type="Gene3D" id="3.40.190.10">
    <property type="entry name" value="Periplasmic binding protein-like II"/>
    <property type="match status" value="2"/>
</dbReference>
<reference evidence="6 7" key="1">
    <citation type="submission" date="2020-07" db="EMBL/GenBank/DDBJ databases">
        <title>Sequencing the genomes of 1000 actinobacteria strains.</title>
        <authorList>
            <person name="Klenk H.-P."/>
        </authorList>
    </citation>
    <scope>NUCLEOTIDE SEQUENCE [LARGE SCALE GENOMIC DNA]</scope>
    <source>
        <strain evidence="6 7">DSM 29531</strain>
    </source>
</reference>
<dbReference type="EMBL" id="JACCFW010000001">
    <property type="protein sequence ID" value="NYJ76006.1"/>
    <property type="molecule type" value="Genomic_DNA"/>
</dbReference>
<dbReference type="RefSeq" id="WP_179483111.1">
    <property type="nucleotide sequence ID" value="NZ_JACCFW010000001.1"/>
</dbReference>
<keyword evidence="4" id="KW-0804">Transcription</keyword>
<dbReference type="InterPro" id="IPR005119">
    <property type="entry name" value="LysR_subst-bd"/>
</dbReference>
<dbReference type="SUPFAM" id="SSF46785">
    <property type="entry name" value="Winged helix' DNA-binding domain"/>
    <property type="match status" value="1"/>
</dbReference>
<dbReference type="PANTHER" id="PTHR30346:SF29">
    <property type="entry name" value="LYSR SUBSTRATE-BINDING"/>
    <property type="match status" value="1"/>
</dbReference>
<dbReference type="Pfam" id="PF00126">
    <property type="entry name" value="HTH_1"/>
    <property type="match status" value="1"/>
</dbReference>
<dbReference type="Pfam" id="PF03466">
    <property type="entry name" value="LysR_substrate"/>
    <property type="match status" value="1"/>
</dbReference>
<dbReference type="GO" id="GO:0003700">
    <property type="term" value="F:DNA-binding transcription factor activity"/>
    <property type="evidence" value="ECO:0007669"/>
    <property type="project" value="InterPro"/>
</dbReference>
<evidence type="ECO:0000313" key="7">
    <source>
        <dbReference type="Proteomes" id="UP000571817"/>
    </source>
</evidence>
<dbReference type="GO" id="GO:0032993">
    <property type="term" value="C:protein-DNA complex"/>
    <property type="evidence" value="ECO:0007669"/>
    <property type="project" value="TreeGrafter"/>
</dbReference>
<dbReference type="InterPro" id="IPR036388">
    <property type="entry name" value="WH-like_DNA-bd_sf"/>
</dbReference>